<dbReference type="InParanoid" id="G0QKL1"/>
<dbReference type="GeneID" id="14910433"/>
<evidence type="ECO:0000313" key="3">
    <source>
        <dbReference type="Proteomes" id="UP000008983"/>
    </source>
</evidence>
<feature type="transmembrane region" description="Helical" evidence="1">
    <location>
        <begin position="44"/>
        <end position="62"/>
    </location>
</feature>
<gene>
    <name evidence="2" type="ORF">IMG5_019270</name>
</gene>
<reference evidence="2 3" key="1">
    <citation type="submission" date="2011-07" db="EMBL/GenBank/DDBJ databases">
        <authorList>
            <person name="Coyne R."/>
            <person name="Brami D."/>
            <person name="Johnson J."/>
            <person name="Hostetler J."/>
            <person name="Hannick L."/>
            <person name="Clark T."/>
            <person name="Cassidy-Hanley D."/>
            <person name="Inman J."/>
        </authorList>
    </citation>
    <scope>NUCLEOTIDE SEQUENCE [LARGE SCALE GENOMIC DNA]</scope>
    <source>
        <strain evidence="2 3">G5</strain>
    </source>
</reference>
<keyword evidence="1" id="KW-0472">Membrane</keyword>
<dbReference type="EMBL" id="GL983173">
    <property type="protein sequence ID" value="EGR34243.1"/>
    <property type="molecule type" value="Genomic_DNA"/>
</dbReference>
<dbReference type="OrthoDB" id="420519at2759"/>
<evidence type="ECO:0000313" key="2">
    <source>
        <dbReference type="EMBL" id="EGR34243.1"/>
    </source>
</evidence>
<dbReference type="eggNOG" id="KOG1362">
    <property type="taxonomic scope" value="Eukaryota"/>
</dbReference>
<protein>
    <submittedName>
        <fullName evidence="2">SWIM zinc finger family protein, putative</fullName>
    </submittedName>
</protein>
<feature type="transmembrane region" description="Helical" evidence="1">
    <location>
        <begin position="20"/>
        <end position="38"/>
    </location>
</feature>
<keyword evidence="3" id="KW-1185">Reference proteome</keyword>
<proteinExistence type="predicted"/>
<sequence>MLQKKAIICFQEIYQELKDLKTVLVTIELLEWFIYLILIDYQIYIFSINLQFIFIISNFNLYKYLFISKLFYYQSIFLYDLITNIQQNFTMSIDVVIESLLFCLVADEEMFLGRERFCEDYVLDYMNSVTKETQKKDLIAIAKKGQQDNDLDNEKLGINFKDLTNYINQKNQRKFKVQRQ</sequence>
<organism evidence="2 3">
    <name type="scientific">Ichthyophthirius multifiliis</name>
    <name type="common">White spot disease agent</name>
    <name type="synonym">Ich</name>
    <dbReference type="NCBI Taxonomy" id="5932"/>
    <lineage>
        <taxon>Eukaryota</taxon>
        <taxon>Sar</taxon>
        <taxon>Alveolata</taxon>
        <taxon>Ciliophora</taxon>
        <taxon>Intramacronucleata</taxon>
        <taxon>Oligohymenophorea</taxon>
        <taxon>Hymenostomatida</taxon>
        <taxon>Ophryoglenina</taxon>
        <taxon>Ichthyophthirius</taxon>
    </lineage>
</organism>
<evidence type="ECO:0000256" key="1">
    <source>
        <dbReference type="SAM" id="Phobius"/>
    </source>
</evidence>
<accession>G0QKL1</accession>
<keyword evidence="1" id="KW-1133">Transmembrane helix</keyword>
<dbReference type="Proteomes" id="UP000008983">
    <property type="component" value="Unassembled WGS sequence"/>
</dbReference>
<keyword evidence="1" id="KW-0812">Transmembrane</keyword>
<name>G0QKL1_ICHMU</name>
<dbReference type="RefSeq" id="XP_004039547.1">
    <property type="nucleotide sequence ID" value="XM_004039499.1"/>
</dbReference>
<dbReference type="AlphaFoldDB" id="G0QKL1"/>